<dbReference type="InterPro" id="IPR036591">
    <property type="entry name" value="YggU-like_sf"/>
</dbReference>
<reference evidence="3" key="1">
    <citation type="submission" date="2017-09" db="EMBL/GenBank/DDBJ databases">
        <title>Depth-based differentiation of microbial function through sediment-hosted aquifers and enrichment of novel symbionts in the deep terrestrial subsurface.</title>
        <authorList>
            <person name="Probst A.J."/>
            <person name="Ladd B."/>
            <person name="Jarett J.K."/>
            <person name="Geller-Mcgrath D.E."/>
            <person name="Sieber C.M.K."/>
            <person name="Emerson J.B."/>
            <person name="Anantharaman K."/>
            <person name="Thomas B.C."/>
            <person name="Malmstrom R."/>
            <person name="Stieglmeier M."/>
            <person name="Klingl A."/>
            <person name="Woyke T."/>
            <person name="Ryan C.M."/>
            <person name="Banfield J.F."/>
        </authorList>
    </citation>
    <scope>NUCLEOTIDE SEQUENCE [LARGE SCALE GENOMIC DNA]</scope>
</reference>
<proteinExistence type="inferred from homology"/>
<dbReference type="EMBL" id="PFXF01000004">
    <property type="protein sequence ID" value="PJA33199.1"/>
    <property type="molecule type" value="Genomic_DNA"/>
</dbReference>
<protein>
    <submittedName>
        <fullName evidence="2">Uncharacterized protein</fullName>
    </submittedName>
</protein>
<dbReference type="Proteomes" id="UP000230758">
    <property type="component" value="Unassembled WGS sequence"/>
</dbReference>
<gene>
    <name evidence="2" type="ORF">CO185_00250</name>
</gene>
<dbReference type="AlphaFoldDB" id="A0A2M7WT82"/>
<evidence type="ECO:0000313" key="2">
    <source>
        <dbReference type="EMBL" id="PJA33199.1"/>
    </source>
</evidence>
<organism evidence="2 3">
    <name type="scientific">Candidatus Zambryskibacteria bacterium CG_4_9_14_3_um_filter_42_15</name>
    <dbReference type="NCBI Taxonomy" id="1975112"/>
    <lineage>
        <taxon>Bacteria</taxon>
        <taxon>Candidatus Zambryskiibacteriota</taxon>
    </lineage>
</organism>
<comment type="similarity">
    <text evidence="1">Belongs to the UPF0235 family.</text>
</comment>
<dbReference type="NCBIfam" id="TIGR00251">
    <property type="entry name" value="DUF167 family protein"/>
    <property type="match status" value="1"/>
</dbReference>
<dbReference type="Gene3D" id="3.30.1200.10">
    <property type="entry name" value="YggU-like"/>
    <property type="match status" value="1"/>
</dbReference>
<name>A0A2M7WT82_9BACT</name>
<dbReference type="SUPFAM" id="SSF69786">
    <property type="entry name" value="YggU-like"/>
    <property type="match status" value="1"/>
</dbReference>
<evidence type="ECO:0000313" key="3">
    <source>
        <dbReference type="Proteomes" id="UP000230758"/>
    </source>
</evidence>
<evidence type="ECO:0000256" key="1">
    <source>
        <dbReference type="ARBA" id="ARBA00010364"/>
    </source>
</evidence>
<dbReference type="SMART" id="SM01152">
    <property type="entry name" value="DUF167"/>
    <property type="match status" value="1"/>
</dbReference>
<dbReference type="InterPro" id="IPR003746">
    <property type="entry name" value="DUF167"/>
</dbReference>
<comment type="caution">
    <text evidence="2">The sequence shown here is derived from an EMBL/GenBank/DDBJ whole genome shotgun (WGS) entry which is preliminary data.</text>
</comment>
<sequence>MGLAGGREQDIYEVSVKEPPINDKANVAIIRVLAKHFKVAPSLIQIVAGRRAKRKIFDIGL</sequence>
<accession>A0A2M7WT82</accession>
<dbReference type="Pfam" id="PF02594">
    <property type="entry name" value="DUF167"/>
    <property type="match status" value="1"/>
</dbReference>